<feature type="compositionally biased region" description="Basic and acidic residues" evidence="2">
    <location>
        <begin position="272"/>
        <end position="301"/>
    </location>
</feature>
<dbReference type="PANTHER" id="PTHR15268:SF17">
    <property type="entry name" value="BCLAF1 AND THRAP3 FAMILY MEMBER 3"/>
    <property type="match status" value="1"/>
</dbReference>
<dbReference type="Pfam" id="PF15440">
    <property type="entry name" value="THRAP3_BCLAF1"/>
    <property type="match status" value="1"/>
</dbReference>
<accession>A0A8M1HCL2</accession>
<comment type="similarity">
    <text evidence="1">Belongs to the BCLAF1/THRAP3 family.</text>
</comment>
<feature type="region of interest" description="Disordered" evidence="2">
    <location>
        <begin position="338"/>
        <end position="509"/>
    </location>
</feature>
<dbReference type="GO" id="GO:0003712">
    <property type="term" value="F:transcription coregulator activity"/>
    <property type="evidence" value="ECO:0007669"/>
    <property type="project" value="TreeGrafter"/>
</dbReference>
<protein>
    <submittedName>
        <fullName evidence="4">Uncharacterized protein zgc:112982 isoform X1</fullName>
    </submittedName>
</protein>
<reference evidence="4" key="1">
    <citation type="submission" date="2025-08" db="UniProtKB">
        <authorList>
            <consortium name="RefSeq"/>
        </authorList>
    </citation>
    <scope>IDENTIFICATION</scope>
</reference>
<evidence type="ECO:0000313" key="4">
    <source>
        <dbReference type="RefSeq" id="XP_040926196.1"/>
    </source>
</evidence>
<dbReference type="AlphaFoldDB" id="A0A8M1HCL2"/>
<feature type="compositionally biased region" description="Basic and acidic residues" evidence="2">
    <location>
        <begin position="448"/>
        <end position="502"/>
    </location>
</feature>
<dbReference type="RefSeq" id="XP_040926196.1">
    <property type="nucleotide sequence ID" value="XM_041070262.2"/>
</dbReference>
<dbReference type="GO" id="GO:0003677">
    <property type="term" value="F:DNA binding"/>
    <property type="evidence" value="ECO:0007669"/>
    <property type="project" value="TreeGrafter"/>
</dbReference>
<feature type="compositionally biased region" description="Polar residues" evidence="2">
    <location>
        <begin position="766"/>
        <end position="775"/>
    </location>
</feature>
<feature type="compositionally biased region" description="Basic residues" evidence="2">
    <location>
        <begin position="754"/>
        <end position="765"/>
    </location>
</feature>
<evidence type="ECO:0000256" key="2">
    <source>
        <dbReference type="SAM" id="MobiDB-lite"/>
    </source>
</evidence>
<dbReference type="GeneID" id="114853306"/>
<name>A0A8M1HCL2_BETSP</name>
<feature type="compositionally biased region" description="Basic and acidic residues" evidence="2">
    <location>
        <begin position="237"/>
        <end position="251"/>
    </location>
</feature>
<dbReference type="PANTHER" id="PTHR15268">
    <property type="entry name" value="THRAP3/BCLAF1"/>
    <property type="match status" value="1"/>
</dbReference>
<evidence type="ECO:0000256" key="1">
    <source>
        <dbReference type="ARBA" id="ARBA00006481"/>
    </source>
</evidence>
<dbReference type="GO" id="GO:0045944">
    <property type="term" value="P:positive regulation of transcription by RNA polymerase II"/>
    <property type="evidence" value="ECO:0007669"/>
    <property type="project" value="TreeGrafter"/>
</dbReference>
<dbReference type="OrthoDB" id="9935637at2759"/>
<organism evidence="3 4">
    <name type="scientific">Betta splendens</name>
    <name type="common">Siamese fighting fish</name>
    <dbReference type="NCBI Taxonomy" id="158456"/>
    <lineage>
        <taxon>Eukaryota</taxon>
        <taxon>Metazoa</taxon>
        <taxon>Chordata</taxon>
        <taxon>Craniata</taxon>
        <taxon>Vertebrata</taxon>
        <taxon>Euteleostomi</taxon>
        <taxon>Actinopterygii</taxon>
        <taxon>Neopterygii</taxon>
        <taxon>Teleostei</taxon>
        <taxon>Neoteleostei</taxon>
        <taxon>Acanthomorphata</taxon>
        <taxon>Anabantaria</taxon>
        <taxon>Anabantiformes</taxon>
        <taxon>Anabantoidei</taxon>
        <taxon>Osphronemidae</taxon>
        <taxon>Betta</taxon>
    </lineage>
</organism>
<sequence length="775" mass="90655">MPEIVSVLGHLPRRCYLNISAAIFLALEGRLHTSKLLLTAMSRPRSRSPRSRRLLWEKLGFDPHRAGVAQDRSHRFRQPPEEQFFKDPFREDRFREGQRRSPYFTEERPFRNPNPSKEEEFHHRRDVVGHDDRRCSPVGGTGGERHRGGFREQLQSFKTRGRRPFSAMRLDRERSPSTTQSHSDYQQRRMEMGWRREEQETGGGRFRDIIPGAALDDRRGATGRERQGSWKAQGPNGDRRWEGSHQKESLSERNPPPKRQRRDVNGTNHLGYRNEENFGERRYSLDTPRDGFVGERQRSHPHIDIRKKEPLVIDHDHGITNSRVLPRWAQYEERRDCDPNVDLQRNPRIMGTSQELLKSSNHRLDGQEEKRRFHSQDNFKDANYLKTRRSPVHQERQNPERHDNRDGPTNQKRRTGPQPAGEKLNYGHDGRTGRARSQPRFQQGRQAPPHEEQTSGYRSLREDPGPGQGRHWEEDQRHQHWEHDGSESVDRHQQRSDLEPKLPHQRQRGWNDQKMDTMTVVTEETLTVKVDMSQPVKQNSSLCYSSDRQLSLDLVNVGRQRLDFLPILEHSGTYREAAAHTGTFAQEIITLVHQVKEQYFKGDSITLTERFSAPQQDCLPEEETEELTLNKRFSTNPGFSLNTSSLLDVDIPLFSRLGPVQDLNHLPVRDPGDLRHNLEKRRQERLEGVKVTIQGSNMSLRGLDPASELEFDDEEDLVPIEDEEVSILLQEQNRRQEINMAQRRAAPHFQSRNNRGRNQRGKMRLRNNNFPGPHW</sequence>
<keyword evidence="3" id="KW-1185">Reference proteome</keyword>
<evidence type="ECO:0000313" key="3">
    <source>
        <dbReference type="Proteomes" id="UP000515150"/>
    </source>
</evidence>
<feature type="compositionally biased region" description="Basic and acidic residues" evidence="2">
    <location>
        <begin position="392"/>
        <end position="406"/>
    </location>
</feature>
<feature type="compositionally biased region" description="Basic and acidic residues" evidence="2">
    <location>
        <begin position="362"/>
        <end position="380"/>
    </location>
</feature>
<feature type="compositionally biased region" description="Basic and acidic residues" evidence="2">
    <location>
        <begin position="185"/>
        <end position="199"/>
    </location>
</feature>
<dbReference type="InterPro" id="IPR029199">
    <property type="entry name" value="THRAP3_BCLAF1"/>
</dbReference>
<feature type="region of interest" description="Disordered" evidence="2">
    <location>
        <begin position="130"/>
        <end position="301"/>
    </location>
</feature>
<dbReference type="GO" id="GO:0016592">
    <property type="term" value="C:mediator complex"/>
    <property type="evidence" value="ECO:0007669"/>
    <property type="project" value="TreeGrafter"/>
</dbReference>
<feature type="region of interest" description="Disordered" evidence="2">
    <location>
        <begin position="743"/>
        <end position="775"/>
    </location>
</feature>
<dbReference type="Proteomes" id="UP000515150">
    <property type="component" value="Chromosome 4"/>
</dbReference>
<gene>
    <name evidence="4" type="primary">zgc:112982</name>
</gene>
<feature type="compositionally biased region" description="Basic and acidic residues" evidence="2">
    <location>
        <begin position="215"/>
        <end position="228"/>
    </location>
</feature>
<proteinExistence type="inferred from homology"/>